<organism evidence="2 3">
    <name type="scientific">Puccinia coronata f. sp. avenae</name>
    <dbReference type="NCBI Taxonomy" id="200324"/>
    <lineage>
        <taxon>Eukaryota</taxon>
        <taxon>Fungi</taxon>
        <taxon>Dikarya</taxon>
        <taxon>Basidiomycota</taxon>
        <taxon>Pucciniomycotina</taxon>
        <taxon>Pucciniomycetes</taxon>
        <taxon>Pucciniales</taxon>
        <taxon>Pucciniaceae</taxon>
        <taxon>Puccinia</taxon>
    </lineage>
</organism>
<dbReference type="EMBL" id="PGCJ01000122">
    <property type="protein sequence ID" value="PLW46094.1"/>
    <property type="molecule type" value="Genomic_DNA"/>
</dbReference>
<dbReference type="OrthoDB" id="2519008at2759"/>
<evidence type="ECO:0000256" key="1">
    <source>
        <dbReference type="SAM" id="MobiDB-lite"/>
    </source>
</evidence>
<proteinExistence type="predicted"/>
<reference evidence="2 3" key="1">
    <citation type="submission" date="2017-11" db="EMBL/GenBank/DDBJ databases">
        <title>De novo assembly and phasing of dikaryotic genomes from two isolates of Puccinia coronata f. sp. avenae, the causal agent of oat crown rust.</title>
        <authorList>
            <person name="Miller M.E."/>
            <person name="Zhang Y."/>
            <person name="Omidvar V."/>
            <person name="Sperschneider J."/>
            <person name="Schwessinger B."/>
            <person name="Raley C."/>
            <person name="Palmer J.M."/>
            <person name="Garnica D."/>
            <person name="Upadhyaya N."/>
            <person name="Rathjen J."/>
            <person name="Taylor J.M."/>
            <person name="Park R.F."/>
            <person name="Dodds P.N."/>
            <person name="Hirsch C.D."/>
            <person name="Kianian S.F."/>
            <person name="Figueroa M."/>
        </authorList>
    </citation>
    <scope>NUCLEOTIDE SEQUENCE [LARGE SCALE GENOMIC DNA]</scope>
    <source>
        <strain evidence="2">12NC29</strain>
    </source>
</reference>
<accession>A0A2N5V7X2</accession>
<sequence length="418" mass="46703">MNQPRRAISKRRINRGLIAARPLGVRMPIRTPRKNGVQPLHAALERRAGAARLSPHAARHVHAYNRRAGVQSLHACLKGVQSLHALRTGVQALNGTLIRVPRYPYKGTVWYPYKGTVWYPYKGTLIRVPFSTLIRVPRYPYKGTVWYPYKGTLIRVPFGTLIRVPFSTLIRVPNGTLIRVPFGYRGTLIRVPFGTLIRVPFSTLIRVPNGTLIRVPFGTLIGVPFGTLIRVPFGTLIRVPFGTLIRVPRYPYKGTVWYPYKGTVWYPYKGTQGTLIRVPRPLNLRGLREPGRTGVHGQHACPAGPHAEPAVLTPFAFGGACRYQAPDKPAPIITPPACCTRSSQKTSEKTDAPLQNTSKNPVAIPMKKLTIEMKPPRTVEIASQLPIDTSHYVQYLPKIIKPYVKKALNVDFDGHCGF</sequence>
<comment type="caution">
    <text evidence="2">The sequence shown here is derived from an EMBL/GenBank/DDBJ whole genome shotgun (WGS) entry which is preliminary data.</text>
</comment>
<evidence type="ECO:0000313" key="3">
    <source>
        <dbReference type="Proteomes" id="UP000235388"/>
    </source>
</evidence>
<name>A0A2N5V7X2_9BASI</name>
<dbReference type="Proteomes" id="UP000235388">
    <property type="component" value="Unassembled WGS sequence"/>
</dbReference>
<feature type="region of interest" description="Disordered" evidence="1">
    <location>
        <begin position="339"/>
        <end position="359"/>
    </location>
</feature>
<evidence type="ECO:0000313" key="2">
    <source>
        <dbReference type="EMBL" id="PLW46094.1"/>
    </source>
</evidence>
<dbReference type="STRING" id="200324.A0A2N5V7X2"/>
<dbReference type="AlphaFoldDB" id="A0A2N5V7X2"/>
<gene>
    <name evidence="2" type="ORF">PCANC_11560</name>
</gene>
<keyword evidence="3" id="KW-1185">Reference proteome</keyword>
<protein>
    <submittedName>
        <fullName evidence="2">Uncharacterized protein</fullName>
    </submittedName>
</protein>